<gene>
    <name evidence="3" type="ORF">SCA03_29410</name>
</gene>
<keyword evidence="4" id="KW-1185">Reference proteome</keyword>
<evidence type="ECO:0000256" key="2">
    <source>
        <dbReference type="SAM" id="SignalP"/>
    </source>
</evidence>
<feature type="compositionally biased region" description="Basic and acidic residues" evidence="1">
    <location>
        <begin position="58"/>
        <end position="79"/>
    </location>
</feature>
<proteinExistence type="predicted"/>
<feature type="chain" id="PRO_5021366015" description="Lipoprotein" evidence="2">
    <location>
        <begin position="27"/>
        <end position="245"/>
    </location>
</feature>
<dbReference type="Proteomes" id="UP000319210">
    <property type="component" value="Unassembled WGS sequence"/>
</dbReference>
<dbReference type="PROSITE" id="PS51257">
    <property type="entry name" value="PROKAR_LIPOPROTEIN"/>
    <property type="match status" value="1"/>
</dbReference>
<organism evidence="3 4">
    <name type="scientific">Streptomyces cacaoi</name>
    <dbReference type="NCBI Taxonomy" id="1898"/>
    <lineage>
        <taxon>Bacteria</taxon>
        <taxon>Bacillati</taxon>
        <taxon>Actinomycetota</taxon>
        <taxon>Actinomycetes</taxon>
        <taxon>Kitasatosporales</taxon>
        <taxon>Streptomycetaceae</taxon>
        <taxon>Streptomyces</taxon>
    </lineage>
</organism>
<evidence type="ECO:0000256" key="1">
    <source>
        <dbReference type="SAM" id="MobiDB-lite"/>
    </source>
</evidence>
<reference evidence="3 4" key="1">
    <citation type="submission" date="2019-06" db="EMBL/GenBank/DDBJ databases">
        <title>Whole genome shotgun sequence of Streptomyces cacaoi subsp. cacaoi NBRC 12748.</title>
        <authorList>
            <person name="Hosoyama A."/>
            <person name="Uohara A."/>
            <person name="Ohji S."/>
            <person name="Ichikawa N."/>
        </authorList>
    </citation>
    <scope>NUCLEOTIDE SEQUENCE [LARGE SCALE GENOMIC DNA]</scope>
    <source>
        <strain evidence="3 4">NBRC 12748</strain>
    </source>
</reference>
<evidence type="ECO:0000313" key="3">
    <source>
        <dbReference type="EMBL" id="GEB50390.1"/>
    </source>
</evidence>
<dbReference type="EMBL" id="BJMM01000012">
    <property type="protein sequence ID" value="GEB50390.1"/>
    <property type="molecule type" value="Genomic_DNA"/>
</dbReference>
<accession>A0A4Y3R2Z5</accession>
<comment type="caution">
    <text evidence="3">The sequence shown here is derived from an EMBL/GenBank/DDBJ whole genome shotgun (WGS) entry which is preliminary data.</text>
</comment>
<feature type="signal peptide" evidence="2">
    <location>
        <begin position="1"/>
        <end position="26"/>
    </location>
</feature>
<evidence type="ECO:0000313" key="4">
    <source>
        <dbReference type="Proteomes" id="UP000319210"/>
    </source>
</evidence>
<feature type="region of interest" description="Disordered" evidence="1">
    <location>
        <begin position="40"/>
        <end position="84"/>
    </location>
</feature>
<protein>
    <recommendedName>
        <fullName evidence="5">Lipoprotein</fullName>
    </recommendedName>
</protein>
<evidence type="ECO:0008006" key="5">
    <source>
        <dbReference type="Google" id="ProtNLM"/>
    </source>
</evidence>
<name>A0A4Y3R2Z5_STRCI</name>
<sequence length="245" mass="25318">MSGLRALLIKGAAGVLFSASATLALSACGGTEMNCNDQAQCAGNDANRRGGEAANDSTPERSADAPRDGEASHASPEKPKRYRLKHNAVPMAIRTAHDGSFCDPYIAIDFDGNPNGGEHPITRRVADEGDLSSEQLKATDMRYVTCAEAKLVAEEGASVGLLRKGERSGVKECAAAASGASIGGALDITDDAKPIDDGFEEGASLCAVTSQGTVARATIDRIVYNAGIADSIPTVEFKLTTWGAS</sequence>
<dbReference type="AlphaFoldDB" id="A0A4Y3R2Z5"/>
<keyword evidence="2" id="KW-0732">Signal</keyword>